<protein>
    <recommendedName>
        <fullName evidence="4">WXG100 family type VII secretion target</fullName>
    </recommendedName>
</protein>
<evidence type="ECO:0008006" key="4">
    <source>
        <dbReference type="Google" id="ProtNLM"/>
    </source>
</evidence>
<comment type="caution">
    <text evidence="2">The sequence shown here is derived from an EMBL/GenBank/DDBJ whole genome shotgun (WGS) entry which is preliminary data.</text>
</comment>
<dbReference type="EMBL" id="JABEZU010000002">
    <property type="protein sequence ID" value="NOV97218.1"/>
    <property type="molecule type" value="Genomic_DNA"/>
</dbReference>
<evidence type="ECO:0000256" key="1">
    <source>
        <dbReference type="SAM" id="MobiDB-lite"/>
    </source>
</evidence>
<name>A0ABX2A5L7_9MICO</name>
<dbReference type="Gene3D" id="1.10.287.1060">
    <property type="entry name" value="ESAT-6-like"/>
    <property type="match status" value="1"/>
</dbReference>
<sequence length="305" mass="30255">MGEMYGADVEQLRALSQRLSESSAELESAAGLISQLVETVPWYGPSAEMFRDEWAWSYEPSLRSAAHGLTDASQKAARNADDQEATSNSYDGSGVGSEPGGPGTGTGGTGPGADGGGADGGDSTGPDLFPDWLTDVQNGATWTGLAADLGEGALRANVDDWAQLGGYGRGLSGLATGLAGLGAGLGAYQTITGIADGNGWQVADGLVNTGLGVAGLLVTAATPAGWVVLGAGAVWAGSSLLASHLGYDHTSEMFVDAGRWVGNTVADGAGAVWDGVENAAGAVADAGAALADGASSVVSSIKGWF</sequence>
<accession>A0ABX2A5L7</accession>
<evidence type="ECO:0000313" key="3">
    <source>
        <dbReference type="Proteomes" id="UP000757540"/>
    </source>
</evidence>
<proteinExistence type="predicted"/>
<feature type="compositionally biased region" description="Gly residues" evidence="1">
    <location>
        <begin position="93"/>
        <end position="123"/>
    </location>
</feature>
<dbReference type="RefSeq" id="WP_171783455.1">
    <property type="nucleotide sequence ID" value="NZ_BAAAML010000014.1"/>
</dbReference>
<evidence type="ECO:0000313" key="2">
    <source>
        <dbReference type="EMBL" id="NOV97218.1"/>
    </source>
</evidence>
<dbReference type="Proteomes" id="UP000757540">
    <property type="component" value="Unassembled WGS sequence"/>
</dbReference>
<reference evidence="2 3" key="1">
    <citation type="submission" date="2020-05" db="EMBL/GenBank/DDBJ databases">
        <title>Genomic Encyclopedia of Type Strains, Phase III (KMG-III): the genomes of soil and plant-associated and newly described type strains.</title>
        <authorList>
            <person name="Whitman W."/>
        </authorList>
    </citation>
    <scope>NUCLEOTIDE SEQUENCE [LARGE SCALE GENOMIC DNA]</scope>
    <source>
        <strain evidence="2 3">KCTC 19046</strain>
    </source>
</reference>
<keyword evidence="3" id="KW-1185">Reference proteome</keyword>
<feature type="region of interest" description="Disordered" evidence="1">
    <location>
        <begin position="69"/>
        <end position="129"/>
    </location>
</feature>
<organism evidence="2 3">
    <name type="scientific">Isoptericola halotolerans</name>
    <dbReference type="NCBI Taxonomy" id="300560"/>
    <lineage>
        <taxon>Bacteria</taxon>
        <taxon>Bacillati</taxon>
        <taxon>Actinomycetota</taxon>
        <taxon>Actinomycetes</taxon>
        <taxon>Micrococcales</taxon>
        <taxon>Promicromonosporaceae</taxon>
        <taxon>Isoptericola</taxon>
    </lineage>
</organism>
<gene>
    <name evidence="2" type="ORF">HDG69_001793</name>
</gene>